<evidence type="ECO:0000313" key="3">
    <source>
        <dbReference type="Proteomes" id="UP000287033"/>
    </source>
</evidence>
<comment type="caution">
    <text evidence="2">The sequence shown here is derived from an EMBL/GenBank/DDBJ whole genome shotgun (WGS) entry which is preliminary data.</text>
</comment>
<reference evidence="2 3" key="1">
    <citation type="journal article" date="2018" name="Nat. Ecol. Evol.">
        <title>Shark genomes provide insights into elasmobranch evolution and the origin of vertebrates.</title>
        <authorList>
            <person name="Hara Y"/>
            <person name="Yamaguchi K"/>
            <person name="Onimaru K"/>
            <person name="Kadota M"/>
            <person name="Koyanagi M"/>
            <person name="Keeley SD"/>
            <person name="Tatsumi K"/>
            <person name="Tanaka K"/>
            <person name="Motone F"/>
            <person name="Kageyama Y"/>
            <person name="Nozu R"/>
            <person name="Adachi N"/>
            <person name="Nishimura O"/>
            <person name="Nakagawa R"/>
            <person name="Tanegashima C"/>
            <person name="Kiyatake I"/>
            <person name="Matsumoto R"/>
            <person name="Murakumo K"/>
            <person name="Nishida K"/>
            <person name="Terakita A"/>
            <person name="Kuratani S"/>
            <person name="Sato K"/>
            <person name="Hyodo S Kuraku.S."/>
        </authorList>
    </citation>
    <scope>NUCLEOTIDE SEQUENCE [LARGE SCALE GENOMIC DNA]</scope>
</reference>
<dbReference type="AlphaFoldDB" id="A0A401RGE4"/>
<keyword evidence="3" id="KW-1185">Reference proteome</keyword>
<sequence length="96" mass="9638">MNKELAGFVPTPGPYEGTGSKGNAAGAGNEKRPAGQAASVERGGELANVCLPQKPFTLLGGGLADLFGPSVRQKCQFRPSRSIGSGSLGVGKVLAP</sequence>
<dbReference type="EMBL" id="BEZZ01004044">
    <property type="protein sequence ID" value="GCC17200.1"/>
    <property type="molecule type" value="Genomic_DNA"/>
</dbReference>
<accession>A0A401RGE4</accession>
<gene>
    <name evidence="2" type="ORF">chiPu_0021504</name>
</gene>
<name>A0A401RGE4_CHIPU</name>
<dbReference type="Proteomes" id="UP000287033">
    <property type="component" value="Unassembled WGS sequence"/>
</dbReference>
<proteinExistence type="predicted"/>
<protein>
    <submittedName>
        <fullName evidence="2">Uncharacterized protein</fullName>
    </submittedName>
</protein>
<evidence type="ECO:0000256" key="1">
    <source>
        <dbReference type="SAM" id="MobiDB-lite"/>
    </source>
</evidence>
<evidence type="ECO:0000313" key="2">
    <source>
        <dbReference type="EMBL" id="GCC17200.1"/>
    </source>
</evidence>
<feature type="region of interest" description="Disordered" evidence="1">
    <location>
        <begin position="1"/>
        <end position="40"/>
    </location>
</feature>
<organism evidence="2 3">
    <name type="scientific">Chiloscyllium punctatum</name>
    <name type="common">Brownbanded bambooshark</name>
    <name type="synonym">Hemiscyllium punctatum</name>
    <dbReference type="NCBI Taxonomy" id="137246"/>
    <lineage>
        <taxon>Eukaryota</taxon>
        <taxon>Metazoa</taxon>
        <taxon>Chordata</taxon>
        <taxon>Craniata</taxon>
        <taxon>Vertebrata</taxon>
        <taxon>Chondrichthyes</taxon>
        <taxon>Elasmobranchii</taxon>
        <taxon>Galeomorphii</taxon>
        <taxon>Galeoidea</taxon>
        <taxon>Orectolobiformes</taxon>
        <taxon>Hemiscylliidae</taxon>
        <taxon>Chiloscyllium</taxon>
    </lineage>
</organism>